<feature type="chain" id="PRO_5039379960" description="Ricin B lectin domain-containing protein" evidence="1">
    <location>
        <begin position="29"/>
        <end position="197"/>
    </location>
</feature>
<dbReference type="SUPFAM" id="SSF50370">
    <property type="entry name" value="Ricin B-like lectins"/>
    <property type="match status" value="1"/>
</dbReference>
<evidence type="ECO:0000313" key="4">
    <source>
        <dbReference type="Proteomes" id="UP000579945"/>
    </source>
</evidence>
<feature type="signal peptide" evidence="1">
    <location>
        <begin position="1"/>
        <end position="28"/>
    </location>
</feature>
<dbReference type="SMART" id="SM00458">
    <property type="entry name" value="RICIN"/>
    <property type="match status" value="1"/>
</dbReference>
<organism evidence="3 4">
    <name type="scientific">Nonomuraea dietziae</name>
    <dbReference type="NCBI Taxonomy" id="65515"/>
    <lineage>
        <taxon>Bacteria</taxon>
        <taxon>Bacillati</taxon>
        <taxon>Actinomycetota</taxon>
        <taxon>Actinomycetes</taxon>
        <taxon>Streptosporangiales</taxon>
        <taxon>Streptosporangiaceae</taxon>
        <taxon>Nonomuraea</taxon>
    </lineage>
</organism>
<dbReference type="GeneID" id="95389745"/>
<keyword evidence="1" id="KW-0732">Signal</keyword>
<evidence type="ECO:0000256" key="1">
    <source>
        <dbReference type="SAM" id="SignalP"/>
    </source>
</evidence>
<proteinExistence type="predicted"/>
<gene>
    <name evidence="3" type="ORF">FHR33_003308</name>
</gene>
<comment type="caution">
    <text evidence="3">The sequence shown here is derived from an EMBL/GenBank/DDBJ whole genome shotgun (WGS) entry which is preliminary data.</text>
</comment>
<dbReference type="InterPro" id="IPR000772">
    <property type="entry name" value="Ricin_B_lectin"/>
</dbReference>
<reference evidence="3 4" key="1">
    <citation type="submission" date="2020-08" db="EMBL/GenBank/DDBJ databases">
        <title>Sequencing the genomes of 1000 actinobacteria strains.</title>
        <authorList>
            <person name="Klenk H.-P."/>
        </authorList>
    </citation>
    <scope>NUCLEOTIDE SEQUENCE [LARGE SCALE GENOMIC DNA]</scope>
    <source>
        <strain evidence="3 4">DSM 44320</strain>
    </source>
</reference>
<protein>
    <recommendedName>
        <fullName evidence="2">Ricin B lectin domain-containing protein</fullName>
    </recommendedName>
</protein>
<feature type="domain" description="Ricin B lectin" evidence="2">
    <location>
        <begin position="50"/>
        <end position="192"/>
    </location>
</feature>
<evidence type="ECO:0000259" key="2">
    <source>
        <dbReference type="SMART" id="SM00458"/>
    </source>
</evidence>
<dbReference type="AlphaFoldDB" id="A0A7W5YAU4"/>
<dbReference type="PROSITE" id="PS50231">
    <property type="entry name" value="RICIN_B_LECTIN"/>
    <property type="match status" value="1"/>
</dbReference>
<evidence type="ECO:0000313" key="3">
    <source>
        <dbReference type="EMBL" id="MBB3727448.1"/>
    </source>
</evidence>
<dbReference type="InterPro" id="IPR035992">
    <property type="entry name" value="Ricin_B-like_lectins"/>
</dbReference>
<dbReference type="EMBL" id="JACIBV010000001">
    <property type="protein sequence ID" value="MBB3727448.1"/>
    <property type="molecule type" value="Genomic_DNA"/>
</dbReference>
<sequence>MKRALSVLAMRRVAIGAVTAALATTAVASPAAASTGVSTGVVTSAAAPPAGTLHLSNRRTSLALEVGDVGASGRGKVFSTFPRGGNDVEQQWNFINGGKLVSRKLVRGQTVCLETDNAGRLFVARCVGGKQTQKWAFKLAVDAPGPFKDAFVIQNFATKKCLASAEPNGRRNAQVGVGSCRSGNALQQWTASPLVGD</sequence>
<keyword evidence="4" id="KW-1185">Reference proteome</keyword>
<dbReference type="Gene3D" id="2.80.10.50">
    <property type="match status" value="1"/>
</dbReference>
<accession>A0A7W5YAU4</accession>
<dbReference type="Proteomes" id="UP000579945">
    <property type="component" value="Unassembled WGS sequence"/>
</dbReference>
<dbReference type="RefSeq" id="WP_183648026.1">
    <property type="nucleotide sequence ID" value="NZ_JACIBV010000001.1"/>
</dbReference>
<name>A0A7W5YAU4_9ACTN</name>